<keyword evidence="2" id="KW-1185">Reference proteome</keyword>
<sequence length="112" mass="12525">MSRSVETDIDLSALGIVDDGSTTEVMIYDVKPGRIDDAVVAFQEVFDHYRPEGFSILFSAVDVANNRLIWVHRYAPDFDLTQRFYLGKYPALVHVLWAGSRFDAHAASTEGA</sequence>
<proteinExistence type="predicted"/>
<name>A0A0M2HDR7_MICTR</name>
<gene>
    <name evidence="1" type="ORF">RS82_02343</name>
</gene>
<dbReference type="Proteomes" id="UP000034098">
    <property type="component" value="Unassembled WGS sequence"/>
</dbReference>
<dbReference type="RefSeq" id="WP_045299526.1">
    <property type="nucleotide sequence ID" value="NZ_JYJA01000035.1"/>
</dbReference>
<protein>
    <submittedName>
        <fullName evidence="1">Uncharacterized protein</fullName>
    </submittedName>
</protein>
<dbReference type="AlphaFoldDB" id="A0A0M2HDR7"/>
<evidence type="ECO:0000313" key="2">
    <source>
        <dbReference type="Proteomes" id="UP000034098"/>
    </source>
</evidence>
<evidence type="ECO:0000313" key="1">
    <source>
        <dbReference type="EMBL" id="KJL42327.1"/>
    </source>
</evidence>
<organism evidence="1 2">
    <name type="scientific">Microbacterium trichothecenolyticum</name>
    <name type="common">Aureobacterium trichothecenolyticum</name>
    <dbReference type="NCBI Taxonomy" id="69370"/>
    <lineage>
        <taxon>Bacteria</taxon>
        <taxon>Bacillati</taxon>
        <taxon>Actinomycetota</taxon>
        <taxon>Actinomycetes</taxon>
        <taxon>Micrococcales</taxon>
        <taxon>Microbacteriaceae</taxon>
        <taxon>Microbacterium</taxon>
    </lineage>
</organism>
<dbReference type="EMBL" id="JYJA01000035">
    <property type="protein sequence ID" value="KJL42327.1"/>
    <property type="molecule type" value="Genomic_DNA"/>
</dbReference>
<dbReference type="PATRIC" id="fig|69370.6.peg.2381"/>
<dbReference type="OrthoDB" id="9853883at2"/>
<comment type="caution">
    <text evidence="1">The sequence shown here is derived from an EMBL/GenBank/DDBJ whole genome shotgun (WGS) entry which is preliminary data.</text>
</comment>
<accession>A0A0M2HDR7</accession>
<reference evidence="1 2" key="1">
    <citation type="submission" date="2015-02" db="EMBL/GenBank/DDBJ databases">
        <title>Draft genome sequences of ten Microbacterium spp. with emphasis on heavy metal contaminated environments.</title>
        <authorList>
            <person name="Corretto E."/>
        </authorList>
    </citation>
    <scope>NUCLEOTIDE SEQUENCE [LARGE SCALE GENOMIC DNA]</scope>
    <source>
        <strain evidence="1 2">DSM 8608</strain>
    </source>
</reference>